<sequence length="49" mass="5919">MRNQLVRIDPNHTISGYYEMNNFTPPPFFFSLPFFFLKRNKEITVYSSL</sequence>
<protein>
    <submittedName>
        <fullName evidence="1">ORF49d</fullName>
    </submittedName>
</protein>
<accession>Q85X41</accession>
<dbReference type="RefSeq" id="NP_817173.1">
    <property type="nucleotide sequence ID" value="NC_004677.2"/>
</dbReference>
<organism evidence="1">
    <name type="scientific">Pinus koraiensis</name>
    <name type="common">Korean pine</name>
    <dbReference type="NCBI Taxonomy" id="88728"/>
    <lineage>
        <taxon>Eukaryota</taxon>
        <taxon>Viridiplantae</taxon>
        <taxon>Streptophyta</taxon>
        <taxon>Embryophyta</taxon>
        <taxon>Tracheophyta</taxon>
        <taxon>Spermatophyta</taxon>
        <taxon>Pinopsida</taxon>
        <taxon>Pinidae</taxon>
        <taxon>Conifers I</taxon>
        <taxon>Pinales</taxon>
        <taxon>Pinaceae</taxon>
        <taxon>Pinus</taxon>
        <taxon>Pinus subgen. Strobus</taxon>
    </lineage>
</organism>
<reference evidence="1" key="1">
    <citation type="submission" date="2007-04" db="EMBL/GenBank/DDBJ databases">
        <authorList>
            <person name="Noh E.W."/>
            <person name="Lee J.S."/>
            <person name="Choi Y.I."/>
            <person name="Han M.S."/>
            <person name="Yi Y.S."/>
            <person name="Han S.U."/>
        </authorList>
    </citation>
    <scope>NUCLEOTIDE SEQUENCE</scope>
</reference>
<name>Q85X41_PINKO</name>
<dbReference type="GeneID" id="1450731"/>
<dbReference type="AlphaFoldDB" id="Q85X41"/>
<dbReference type="EMBL" id="AY228468">
    <property type="protein sequence ID" value="AAO74022.1"/>
    <property type="molecule type" value="Genomic_DNA"/>
</dbReference>
<proteinExistence type="predicted"/>
<evidence type="ECO:0000313" key="1">
    <source>
        <dbReference type="EMBL" id="AAO74022.1"/>
    </source>
</evidence>
<keyword evidence="1" id="KW-0150">Chloroplast</keyword>
<keyword evidence="1" id="KW-0934">Plastid</keyword>
<geneLocation type="chloroplast" evidence="1"/>